<evidence type="ECO:0000259" key="3">
    <source>
        <dbReference type="PROSITE" id="PS50943"/>
    </source>
</evidence>
<evidence type="ECO:0000313" key="5">
    <source>
        <dbReference type="Proteomes" id="UP000886796"/>
    </source>
</evidence>
<dbReference type="PANTHER" id="PTHR46558:SF11">
    <property type="entry name" value="HTH-TYPE TRANSCRIPTIONAL REGULATOR XRE"/>
    <property type="match status" value="1"/>
</dbReference>
<accession>A0A9D0Z426</accession>
<dbReference type="SMART" id="SM00530">
    <property type="entry name" value="HTH_XRE"/>
    <property type="match status" value="1"/>
</dbReference>
<keyword evidence="2" id="KW-0472">Membrane</keyword>
<evidence type="ECO:0000256" key="2">
    <source>
        <dbReference type="SAM" id="Phobius"/>
    </source>
</evidence>
<comment type="caution">
    <text evidence="4">The sequence shown here is derived from an EMBL/GenBank/DDBJ whole genome shotgun (WGS) entry which is preliminary data.</text>
</comment>
<keyword evidence="1" id="KW-0238">DNA-binding</keyword>
<dbReference type="InterPro" id="IPR010982">
    <property type="entry name" value="Lambda_DNA-bd_dom_sf"/>
</dbReference>
<dbReference type="Pfam" id="PF01381">
    <property type="entry name" value="HTH_3"/>
    <property type="match status" value="1"/>
</dbReference>
<keyword evidence="2" id="KW-0812">Transmembrane</keyword>
<reference evidence="4" key="2">
    <citation type="journal article" date="2021" name="PeerJ">
        <title>Extensive microbial diversity within the chicken gut microbiome revealed by metagenomics and culture.</title>
        <authorList>
            <person name="Gilroy R."/>
            <person name="Ravi A."/>
            <person name="Getino M."/>
            <person name="Pursley I."/>
            <person name="Horton D.L."/>
            <person name="Alikhan N.F."/>
            <person name="Baker D."/>
            <person name="Gharbi K."/>
            <person name="Hall N."/>
            <person name="Watson M."/>
            <person name="Adriaenssens E.M."/>
            <person name="Foster-Nyarko E."/>
            <person name="Jarju S."/>
            <person name="Secka A."/>
            <person name="Antonio M."/>
            <person name="Oren A."/>
            <person name="Chaudhuri R.R."/>
            <person name="La Ragione R."/>
            <person name="Hildebrand F."/>
            <person name="Pallen M.J."/>
        </authorList>
    </citation>
    <scope>NUCLEOTIDE SEQUENCE</scope>
    <source>
        <strain evidence="4">13361</strain>
    </source>
</reference>
<reference evidence="4" key="1">
    <citation type="submission" date="2020-10" db="EMBL/GenBank/DDBJ databases">
        <authorList>
            <person name="Gilroy R."/>
        </authorList>
    </citation>
    <scope>NUCLEOTIDE SEQUENCE</scope>
    <source>
        <strain evidence="4">13361</strain>
    </source>
</reference>
<feature type="transmembrane region" description="Helical" evidence="2">
    <location>
        <begin position="160"/>
        <end position="180"/>
    </location>
</feature>
<feature type="transmembrane region" description="Helical" evidence="2">
    <location>
        <begin position="186"/>
        <end position="203"/>
    </location>
</feature>
<name>A0A9D0Z426_9FIRM</name>
<keyword evidence="2" id="KW-1133">Transmembrane helix</keyword>
<gene>
    <name evidence="4" type="ORF">IAB74_08420</name>
</gene>
<feature type="domain" description="HTH cro/C1-type" evidence="3">
    <location>
        <begin position="14"/>
        <end position="68"/>
    </location>
</feature>
<dbReference type="Gene3D" id="1.10.260.40">
    <property type="entry name" value="lambda repressor-like DNA-binding domains"/>
    <property type="match status" value="1"/>
</dbReference>
<dbReference type="Proteomes" id="UP000886796">
    <property type="component" value="Unassembled WGS sequence"/>
</dbReference>
<dbReference type="GO" id="GO:0003677">
    <property type="term" value="F:DNA binding"/>
    <property type="evidence" value="ECO:0007669"/>
    <property type="project" value="UniProtKB-KW"/>
</dbReference>
<dbReference type="PANTHER" id="PTHR46558">
    <property type="entry name" value="TRACRIPTIONAL REGULATORY PROTEIN-RELATED-RELATED"/>
    <property type="match status" value="1"/>
</dbReference>
<protein>
    <submittedName>
        <fullName evidence="4">Helix-turn-helix transcriptional regulator</fullName>
    </submittedName>
</protein>
<sequence>MNDEKLKKQLGANLVSYRKQFHLTQAALAEKLNYSDKAISKWERGESMPDVITLVQLSQLFEVTVDDLLRDPEALPEDANVVERTVDKVITKTMKRKADKGIICMLCSLLVWFVALLFFVVISSIGYPNSWVSFFYAVPVNAIVLLSLRSAWRDFRRNEWYISVIMWGTLLSIFVSLLIFLHWNTWKVFLLGIPGQAAIFLWFRMYRPREEAANG</sequence>
<evidence type="ECO:0000313" key="4">
    <source>
        <dbReference type="EMBL" id="HIQ68515.1"/>
    </source>
</evidence>
<dbReference type="SUPFAM" id="SSF47413">
    <property type="entry name" value="lambda repressor-like DNA-binding domains"/>
    <property type="match status" value="1"/>
</dbReference>
<organism evidence="4 5">
    <name type="scientific">Candidatus Faecousia excrementigallinarum</name>
    <dbReference type="NCBI Taxonomy" id="2840806"/>
    <lineage>
        <taxon>Bacteria</taxon>
        <taxon>Bacillati</taxon>
        <taxon>Bacillota</taxon>
        <taxon>Clostridia</taxon>
        <taxon>Eubacteriales</taxon>
        <taxon>Oscillospiraceae</taxon>
        <taxon>Faecousia</taxon>
    </lineage>
</organism>
<dbReference type="AlphaFoldDB" id="A0A9D0Z426"/>
<proteinExistence type="predicted"/>
<dbReference type="EMBL" id="DVFK01000112">
    <property type="protein sequence ID" value="HIQ68515.1"/>
    <property type="molecule type" value="Genomic_DNA"/>
</dbReference>
<feature type="transmembrane region" description="Helical" evidence="2">
    <location>
        <begin position="131"/>
        <end position="148"/>
    </location>
</feature>
<dbReference type="CDD" id="cd00093">
    <property type="entry name" value="HTH_XRE"/>
    <property type="match status" value="1"/>
</dbReference>
<dbReference type="InterPro" id="IPR001387">
    <property type="entry name" value="Cro/C1-type_HTH"/>
</dbReference>
<dbReference type="PROSITE" id="PS50943">
    <property type="entry name" value="HTH_CROC1"/>
    <property type="match status" value="1"/>
</dbReference>
<evidence type="ECO:0000256" key="1">
    <source>
        <dbReference type="ARBA" id="ARBA00023125"/>
    </source>
</evidence>
<feature type="transmembrane region" description="Helical" evidence="2">
    <location>
        <begin position="102"/>
        <end position="125"/>
    </location>
</feature>